<comment type="caution">
    <text evidence="4">The sequence shown here is derived from an EMBL/GenBank/DDBJ whole genome shotgun (WGS) entry which is preliminary data.</text>
</comment>
<feature type="coiled-coil region" evidence="1">
    <location>
        <begin position="80"/>
        <end position="121"/>
    </location>
</feature>
<feature type="compositionally biased region" description="Polar residues" evidence="2">
    <location>
        <begin position="410"/>
        <end position="420"/>
    </location>
</feature>
<dbReference type="Pfam" id="PF00595">
    <property type="entry name" value="PDZ"/>
    <property type="match status" value="1"/>
</dbReference>
<dbReference type="SMART" id="SM00228">
    <property type="entry name" value="PDZ"/>
    <property type="match status" value="1"/>
</dbReference>
<feature type="compositionally biased region" description="Polar residues" evidence="2">
    <location>
        <begin position="514"/>
        <end position="529"/>
    </location>
</feature>
<dbReference type="CDD" id="cd06800">
    <property type="entry name" value="PDZ_GOPC-like"/>
    <property type="match status" value="1"/>
</dbReference>
<name>A0ABN8NXX1_9CNID</name>
<dbReference type="PANTHER" id="PTHR16528:SF2">
    <property type="entry name" value="GOLGI-ASSOCIATED PDZ AND COILED-COIL MOTIF-CONTAINING PROTEIN"/>
    <property type="match status" value="1"/>
</dbReference>
<dbReference type="InterPro" id="IPR001478">
    <property type="entry name" value="PDZ"/>
</dbReference>
<feature type="domain" description="PDZ" evidence="3">
    <location>
        <begin position="279"/>
        <end position="362"/>
    </location>
</feature>
<gene>
    <name evidence="4" type="ORF">PLOB_00032410</name>
</gene>
<accession>A0ABN8NXX1</accession>
<dbReference type="SUPFAM" id="SSF50156">
    <property type="entry name" value="PDZ domain-like"/>
    <property type="match status" value="1"/>
</dbReference>
<feature type="compositionally biased region" description="Acidic residues" evidence="2">
    <location>
        <begin position="365"/>
        <end position="377"/>
    </location>
</feature>
<sequence>VAFFVTSYALSKMAVAVSMFRWLDLLEKEFDKTFVDLDILLGEIDPDQSEITYDGRQKMTQLSSSFAQLVHKAQTIFQGNAKLEAELVALRHDLVEERAAKQVLEREVNNLLLQLHAVQLQLHSNAGMPLDSENIKNKLENEMMRYKTDAMKEARMECQIKQIEKENVGLRNHIFSLQGEVYGARLAAKYLDKELAGRIQQIQLLGRDMRGSEHDQLWNQIEAEIHLHRHKTVIRACRGRKDPNNKTPAPPPPKPEELESEEDAESKARKRRGIGEPRTVVIHKEKTEGLGISITGGKEHGVPIIVSEIHEGLPVDRSGGLYVGDAILAVNGIDLQEAKHSEAVKVLSAVHGEITLEVLYVAPDDSSDDEDTWEEDETQRYSMLGKVEDPANELSNGDIYMTNSKRDPSSHSTQNTTGNDNPHRSPPSSPRSLYSHPGAAQPVSASAAPESPKKYTNPATIPGTFSTTVDSRGSNSNLSSRSSSQSSLSLASSLSPQQAGTLNVGRLEPLIQAPSESNDASSELFSPTT</sequence>
<reference evidence="4 5" key="1">
    <citation type="submission" date="2022-05" db="EMBL/GenBank/DDBJ databases">
        <authorList>
            <consortium name="Genoscope - CEA"/>
            <person name="William W."/>
        </authorList>
    </citation>
    <scope>NUCLEOTIDE SEQUENCE [LARGE SCALE GENOMIC DNA]</scope>
</reference>
<feature type="region of interest" description="Disordered" evidence="2">
    <location>
        <begin position="235"/>
        <end position="276"/>
    </location>
</feature>
<protein>
    <recommendedName>
        <fullName evidence="3">PDZ domain-containing protein</fullName>
    </recommendedName>
</protein>
<evidence type="ECO:0000313" key="5">
    <source>
        <dbReference type="Proteomes" id="UP001159405"/>
    </source>
</evidence>
<feature type="non-terminal residue" evidence="4">
    <location>
        <position position="1"/>
    </location>
</feature>
<evidence type="ECO:0000259" key="3">
    <source>
        <dbReference type="PROSITE" id="PS50106"/>
    </source>
</evidence>
<organism evidence="4 5">
    <name type="scientific">Porites lobata</name>
    <dbReference type="NCBI Taxonomy" id="104759"/>
    <lineage>
        <taxon>Eukaryota</taxon>
        <taxon>Metazoa</taxon>
        <taxon>Cnidaria</taxon>
        <taxon>Anthozoa</taxon>
        <taxon>Hexacorallia</taxon>
        <taxon>Scleractinia</taxon>
        <taxon>Fungiina</taxon>
        <taxon>Poritidae</taxon>
        <taxon>Porites</taxon>
    </lineage>
</organism>
<dbReference type="EMBL" id="CALNXK010000042">
    <property type="protein sequence ID" value="CAH3126423.1"/>
    <property type="molecule type" value="Genomic_DNA"/>
</dbReference>
<feature type="compositionally biased region" description="Low complexity" evidence="2">
    <location>
        <begin position="471"/>
        <end position="495"/>
    </location>
</feature>
<keyword evidence="1" id="KW-0175">Coiled coil</keyword>
<dbReference type="PROSITE" id="PS50106">
    <property type="entry name" value="PDZ"/>
    <property type="match status" value="1"/>
</dbReference>
<evidence type="ECO:0000256" key="1">
    <source>
        <dbReference type="SAM" id="Coils"/>
    </source>
</evidence>
<dbReference type="Gene3D" id="2.30.42.10">
    <property type="match status" value="1"/>
</dbReference>
<evidence type="ECO:0000256" key="2">
    <source>
        <dbReference type="SAM" id="MobiDB-lite"/>
    </source>
</evidence>
<dbReference type="InterPro" id="IPR036034">
    <property type="entry name" value="PDZ_sf"/>
</dbReference>
<feature type="region of interest" description="Disordered" evidence="2">
    <location>
        <begin position="361"/>
        <end position="529"/>
    </location>
</feature>
<keyword evidence="5" id="KW-1185">Reference proteome</keyword>
<dbReference type="Proteomes" id="UP001159405">
    <property type="component" value="Unassembled WGS sequence"/>
</dbReference>
<evidence type="ECO:0000313" key="4">
    <source>
        <dbReference type="EMBL" id="CAH3126423.1"/>
    </source>
</evidence>
<dbReference type="InterPro" id="IPR038879">
    <property type="entry name" value="GOPC"/>
</dbReference>
<feature type="compositionally biased region" description="Polar residues" evidence="2">
    <location>
        <begin position="457"/>
        <end position="470"/>
    </location>
</feature>
<proteinExistence type="predicted"/>
<dbReference type="PANTHER" id="PTHR16528">
    <property type="entry name" value="GOLGI-ASSOCIATED PDZ AND COILED-COIL MOTIF-CONTAINING"/>
    <property type="match status" value="1"/>
</dbReference>